<evidence type="ECO:0000256" key="2">
    <source>
        <dbReference type="SAM" id="SignalP"/>
    </source>
</evidence>
<keyword evidence="4" id="KW-1185">Reference proteome</keyword>
<dbReference type="HOGENOM" id="CLU_133755_0_0_5"/>
<reference evidence="3 4" key="1">
    <citation type="journal article" date="2013" name="Genome Announc.">
        <title>Draft Genome Sequence of Rhizobium mesoamericanum STM3625, a Nitrogen-Fixing Symbiont of Mimosa pudica Isolated in French Guiana (South America).</title>
        <authorList>
            <person name="Moulin L."/>
            <person name="Mornico D."/>
            <person name="Melkonian R."/>
            <person name="Klonowska A."/>
        </authorList>
    </citation>
    <scope>NUCLEOTIDE SEQUENCE [LARGE SCALE GENOMIC DNA]</scope>
    <source>
        <strain evidence="3 4">STM3625</strain>
    </source>
</reference>
<name>K0PZD1_9HYPH</name>
<dbReference type="SUPFAM" id="SSF49503">
    <property type="entry name" value="Cupredoxins"/>
    <property type="match status" value="1"/>
</dbReference>
<comment type="caution">
    <text evidence="3">The sequence shown here is derived from an EMBL/GenBank/DDBJ whole genome shotgun (WGS) entry which is preliminary data.</text>
</comment>
<feature type="chain" id="PRO_5003835702" description="EfeO-type cupredoxin-like domain-containing protein" evidence="2">
    <location>
        <begin position="25"/>
        <end position="145"/>
    </location>
</feature>
<dbReference type="AlphaFoldDB" id="K0PZD1"/>
<evidence type="ECO:0000313" key="4">
    <source>
        <dbReference type="Proteomes" id="UP000009319"/>
    </source>
</evidence>
<protein>
    <recommendedName>
        <fullName evidence="5">EfeO-type cupredoxin-like domain-containing protein</fullName>
    </recommendedName>
</protein>
<accession>K0PZD1</accession>
<dbReference type="STRING" id="1211777.BN77_2532"/>
<keyword evidence="1" id="KW-0479">Metal-binding</keyword>
<evidence type="ECO:0000313" key="3">
    <source>
        <dbReference type="EMBL" id="CCM75379.1"/>
    </source>
</evidence>
<dbReference type="RefSeq" id="WP_007532059.1">
    <property type="nucleotide sequence ID" value="NZ_HF536772.1"/>
</dbReference>
<sequence>MIRSSLSAPVFVAFFVSLVIPAHASGPTVVRAELWNKPDGSQGVTLSTDHVKPGKVQFQVKNASTDEDHELLLVMTDLAPADFPTDASGTRVDEDKFKGLKELGDVHPGKSRNTTLTLKAGKYVLFCNEQGHFNAGMYTAFTVEP</sequence>
<gene>
    <name evidence="3" type="ORF">BN77_2532</name>
</gene>
<dbReference type="Gene3D" id="2.60.40.420">
    <property type="entry name" value="Cupredoxins - blue copper proteins"/>
    <property type="match status" value="1"/>
</dbReference>
<dbReference type="Proteomes" id="UP000009319">
    <property type="component" value="Unassembled WGS sequence"/>
</dbReference>
<dbReference type="InterPro" id="IPR008972">
    <property type="entry name" value="Cupredoxin"/>
</dbReference>
<keyword evidence="2" id="KW-0732">Signal</keyword>
<dbReference type="PROSITE" id="PS00079">
    <property type="entry name" value="MULTICOPPER_OXIDASE1"/>
    <property type="match status" value="1"/>
</dbReference>
<dbReference type="EMBL" id="CANI01000015">
    <property type="protein sequence ID" value="CCM75379.1"/>
    <property type="molecule type" value="Genomic_DNA"/>
</dbReference>
<dbReference type="eggNOG" id="COG4454">
    <property type="taxonomic scope" value="Bacteria"/>
</dbReference>
<proteinExistence type="predicted"/>
<dbReference type="GO" id="GO:0046872">
    <property type="term" value="F:metal ion binding"/>
    <property type="evidence" value="ECO:0007669"/>
    <property type="project" value="UniProtKB-KW"/>
</dbReference>
<evidence type="ECO:0008006" key="5">
    <source>
        <dbReference type="Google" id="ProtNLM"/>
    </source>
</evidence>
<organism evidence="3 4">
    <name type="scientific">Rhizobium mesoamericanum STM3625</name>
    <dbReference type="NCBI Taxonomy" id="1211777"/>
    <lineage>
        <taxon>Bacteria</taxon>
        <taxon>Pseudomonadati</taxon>
        <taxon>Pseudomonadota</taxon>
        <taxon>Alphaproteobacteria</taxon>
        <taxon>Hyphomicrobiales</taxon>
        <taxon>Rhizobiaceae</taxon>
        <taxon>Rhizobium/Agrobacterium group</taxon>
        <taxon>Rhizobium</taxon>
    </lineage>
</organism>
<feature type="signal peptide" evidence="2">
    <location>
        <begin position="1"/>
        <end position="24"/>
    </location>
</feature>
<dbReference type="InterPro" id="IPR033138">
    <property type="entry name" value="Cu_oxidase_CS"/>
</dbReference>
<evidence type="ECO:0000256" key="1">
    <source>
        <dbReference type="ARBA" id="ARBA00022723"/>
    </source>
</evidence>